<dbReference type="OrthoDB" id="5146821at2"/>
<protein>
    <submittedName>
        <fullName evidence="2">Uncharacterized protein</fullName>
    </submittedName>
</protein>
<organism evidence="2 3">
    <name type="scientific">Sanguibacter gelidistatuariae</name>
    <dbReference type="NCBI Taxonomy" id="1814289"/>
    <lineage>
        <taxon>Bacteria</taxon>
        <taxon>Bacillati</taxon>
        <taxon>Actinomycetota</taxon>
        <taxon>Actinomycetes</taxon>
        <taxon>Micrococcales</taxon>
        <taxon>Sanguibacteraceae</taxon>
        <taxon>Sanguibacter</taxon>
    </lineage>
</organism>
<dbReference type="EMBL" id="FMYH01000006">
    <property type="protein sequence ID" value="SDD29326.1"/>
    <property type="molecule type" value="Genomic_DNA"/>
</dbReference>
<accession>A0A1G6TLE4</accession>
<dbReference type="AlphaFoldDB" id="A0A1G6TLE4"/>
<reference evidence="2 3" key="1">
    <citation type="submission" date="2016-09" db="EMBL/GenBank/DDBJ databases">
        <authorList>
            <person name="Capua I."/>
            <person name="De Benedictis P."/>
            <person name="Joannis T."/>
            <person name="Lombin L.H."/>
            <person name="Cattoli G."/>
        </authorList>
    </citation>
    <scope>NUCLEOTIDE SEQUENCE [LARGE SCALE GENOMIC DNA]</scope>
    <source>
        <strain evidence="2 3">ISLP-3</strain>
    </source>
</reference>
<feature type="region of interest" description="Disordered" evidence="1">
    <location>
        <begin position="93"/>
        <end position="119"/>
    </location>
</feature>
<dbReference type="Proteomes" id="UP000199039">
    <property type="component" value="Unassembled WGS sequence"/>
</dbReference>
<evidence type="ECO:0000313" key="2">
    <source>
        <dbReference type="EMBL" id="SDD29326.1"/>
    </source>
</evidence>
<evidence type="ECO:0000256" key="1">
    <source>
        <dbReference type="SAM" id="MobiDB-lite"/>
    </source>
</evidence>
<sequence length="119" mass="12808">MSERSEEELVVWLKEQIDAFDAGTIDADLVAHLDEEIPGWNDLGARARVTPVPEDEADRGAWIALHIDAYDAGELTSEQSARIDELVPDWNGDASRAALGKAPAAAADAEPESQPDVAE</sequence>
<feature type="compositionally biased region" description="Low complexity" evidence="1">
    <location>
        <begin position="94"/>
        <end position="108"/>
    </location>
</feature>
<name>A0A1G6TLE4_9MICO</name>
<proteinExistence type="predicted"/>
<dbReference type="RefSeq" id="WP_093184807.1">
    <property type="nucleotide sequence ID" value="NZ_FMYH01000006.1"/>
</dbReference>
<keyword evidence="3" id="KW-1185">Reference proteome</keyword>
<evidence type="ECO:0000313" key="3">
    <source>
        <dbReference type="Proteomes" id="UP000199039"/>
    </source>
</evidence>
<feature type="compositionally biased region" description="Acidic residues" evidence="1">
    <location>
        <begin position="109"/>
        <end position="119"/>
    </location>
</feature>
<gene>
    <name evidence="2" type="ORF">SAMN05216410_3129</name>
</gene>